<keyword evidence="5" id="KW-1185">Reference proteome</keyword>
<dbReference type="InterPro" id="IPR000073">
    <property type="entry name" value="AB_hydrolase_1"/>
</dbReference>
<dbReference type="NCBIfam" id="TIGR02427">
    <property type="entry name" value="protocat_pcaD"/>
    <property type="match status" value="1"/>
</dbReference>
<gene>
    <name evidence="2" type="primary">pcaD</name>
    <name evidence="3" type="ORF">ACD591_00535</name>
    <name evidence="2" type="ORF">FOE74_05450</name>
</gene>
<feature type="domain" description="AB hydrolase-1" evidence="1">
    <location>
        <begin position="23"/>
        <end position="245"/>
    </location>
</feature>
<dbReference type="SUPFAM" id="SSF53474">
    <property type="entry name" value="alpha/beta-Hydrolases"/>
    <property type="match status" value="1"/>
</dbReference>
<dbReference type="Proteomes" id="UP001570846">
    <property type="component" value="Unassembled WGS sequence"/>
</dbReference>
<keyword evidence="2" id="KW-0378">Hydrolase</keyword>
<dbReference type="PRINTS" id="PR00111">
    <property type="entry name" value="ABHYDROLASE"/>
</dbReference>
<name>A0A5M8QJF2_9BACT</name>
<dbReference type="AlphaFoldDB" id="A0A5M8QJF2"/>
<dbReference type="InterPro" id="IPR029058">
    <property type="entry name" value="AB_hydrolase_fold"/>
</dbReference>
<protein>
    <submittedName>
        <fullName evidence="2">3-oxoadipate enol-lactonase</fullName>
        <ecNumber evidence="2">3.1.1.24</ecNumber>
    </submittedName>
</protein>
<evidence type="ECO:0000259" key="1">
    <source>
        <dbReference type="Pfam" id="PF00561"/>
    </source>
</evidence>
<comment type="caution">
    <text evidence="2">The sequence shown here is derived from an EMBL/GenBank/DDBJ whole genome shotgun (WGS) entry which is preliminary data.</text>
</comment>
<organism evidence="2 4">
    <name type="scientific">Rufibacter glacialis</name>
    <dbReference type="NCBI Taxonomy" id="1259555"/>
    <lineage>
        <taxon>Bacteria</taxon>
        <taxon>Pseudomonadati</taxon>
        <taxon>Bacteroidota</taxon>
        <taxon>Cytophagia</taxon>
        <taxon>Cytophagales</taxon>
        <taxon>Hymenobacteraceae</taxon>
        <taxon>Rufibacter</taxon>
    </lineage>
</organism>
<dbReference type="Pfam" id="PF00561">
    <property type="entry name" value="Abhydrolase_1"/>
    <property type="match status" value="1"/>
</dbReference>
<reference evidence="3 5" key="3">
    <citation type="submission" date="2024-08" db="EMBL/GenBank/DDBJ databases">
        <authorList>
            <person name="Wei W."/>
        </authorList>
    </citation>
    <scope>NUCLEOTIDE SEQUENCE [LARGE SCALE GENOMIC DNA]</scope>
    <source>
        <strain evidence="3 5">XU2</strain>
    </source>
</reference>
<dbReference type="PANTHER" id="PTHR43433:SF5">
    <property type="entry name" value="AB HYDROLASE-1 DOMAIN-CONTAINING PROTEIN"/>
    <property type="match status" value="1"/>
</dbReference>
<dbReference type="OrthoDB" id="9780932at2"/>
<accession>A0A5M8QJF2</accession>
<dbReference type="GO" id="GO:0047570">
    <property type="term" value="F:3-oxoadipate enol-lactonase activity"/>
    <property type="evidence" value="ECO:0007669"/>
    <property type="project" value="UniProtKB-EC"/>
</dbReference>
<dbReference type="InterPro" id="IPR026968">
    <property type="entry name" value="PcaD/CatD"/>
</dbReference>
<proteinExistence type="predicted"/>
<dbReference type="GO" id="GO:0042952">
    <property type="term" value="P:beta-ketoadipate pathway"/>
    <property type="evidence" value="ECO:0007669"/>
    <property type="project" value="InterPro"/>
</dbReference>
<sequence>MPTIRLNNFHCFYTYEDFGNQDVLVFSNSLGTDHTMWEPQLDILSHHFNILRYDTRGHGQSTIEQDTLTIAELGQDVLDLLDALNLGQVHFCGLSMGGLIGQWLGINATERFHKITLANTAAKIGTHEGWNARIAQVKEHGLESILEGTAQRWFTPSFRENNPQTVTDILEIFKANSLHGYMANCAAVRDADFREELFNLEVPTLIISGLQDEVTTPQDGKYLAKRIPNARHVQLDAAHLSNLEHSEEFAKHLLHFKEH</sequence>
<dbReference type="EC" id="3.1.1.24" evidence="2"/>
<dbReference type="PANTHER" id="PTHR43433">
    <property type="entry name" value="HYDROLASE, ALPHA/BETA FOLD FAMILY PROTEIN"/>
    <property type="match status" value="1"/>
</dbReference>
<evidence type="ECO:0000313" key="2">
    <source>
        <dbReference type="EMBL" id="KAA6435398.1"/>
    </source>
</evidence>
<reference evidence="2 4" key="2">
    <citation type="submission" date="2019-09" db="EMBL/GenBank/DDBJ databases">
        <title>A bacterium isolated from glacier soil.</title>
        <authorList>
            <person name="Liu Q."/>
        </authorList>
    </citation>
    <scope>NUCLEOTIDE SEQUENCE [LARGE SCALE GENOMIC DNA]</scope>
    <source>
        <strain evidence="2 4">MDT1-10-3</strain>
    </source>
</reference>
<evidence type="ECO:0000313" key="5">
    <source>
        <dbReference type="Proteomes" id="UP001570846"/>
    </source>
</evidence>
<dbReference type="Proteomes" id="UP000323866">
    <property type="component" value="Unassembled WGS sequence"/>
</dbReference>
<dbReference type="EMBL" id="VKKZ01000019">
    <property type="protein sequence ID" value="KAA6435398.1"/>
    <property type="molecule type" value="Genomic_DNA"/>
</dbReference>
<dbReference type="InterPro" id="IPR050471">
    <property type="entry name" value="AB_hydrolase"/>
</dbReference>
<evidence type="ECO:0000313" key="4">
    <source>
        <dbReference type="Proteomes" id="UP000323866"/>
    </source>
</evidence>
<dbReference type="Gene3D" id="3.40.50.1820">
    <property type="entry name" value="alpha/beta hydrolase"/>
    <property type="match status" value="1"/>
</dbReference>
<evidence type="ECO:0000313" key="3">
    <source>
        <dbReference type="EMBL" id="MFA1769760.1"/>
    </source>
</evidence>
<reference evidence="2 4" key="1">
    <citation type="submission" date="2019-07" db="EMBL/GenBank/DDBJ databases">
        <authorList>
            <person name="Qu J.-H."/>
        </authorList>
    </citation>
    <scope>NUCLEOTIDE SEQUENCE [LARGE SCALE GENOMIC DNA]</scope>
    <source>
        <strain evidence="2 4">MDT1-10-3</strain>
    </source>
</reference>
<dbReference type="EMBL" id="JBGOGF010000001">
    <property type="protein sequence ID" value="MFA1769760.1"/>
    <property type="molecule type" value="Genomic_DNA"/>
</dbReference>
<dbReference type="RefSeq" id="WP_149097592.1">
    <property type="nucleotide sequence ID" value="NZ_BMMG01000002.1"/>
</dbReference>